<keyword evidence="3" id="KW-1003">Cell membrane</keyword>
<comment type="subcellular location">
    <subcellularLocation>
        <location evidence="1">Cell membrane</location>
        <topology evidence="1">Multi-pass membrane protein</topology>
    </subcellularLocation>
</comment>
<keyword evidence="2" id="KW-0813">Transport</keyword>
<evidence type="ECO:0000256" key="7">
    <source>
        <dbReference type="SAM" id="Phobius"/>
    </source>
</evidence>
<dbReference type="InterPro" id="IPR005829">
    <property type="entry name" value="Sugar_transporter_CS"/>
</dbReference>
<evidence type="ECO:0000313" key="9">
    <source>
        <dbReference type="EMBL" id="OEH94356.1"/>
    </source>
</evidence>
<sequence length="430" mass="48058">MRVGFLKFNSTIQLRLILLFITTMATMSVTPYLVIYFSTQVGTLITGFMFLGVMIATVVGSFLGGYVSDKIGRKKVIVLAETIVFIGFICAAVVNSPWFNLPYVTFLLFVLIHLSTGAAEPVYQALIIDISDANDRKLIYTYSYWLRNLAAAIGAMAGAFLFYEYHFYLFIGVALFTLLSLILTIMFIKETYKPVQTTIHRSSKVKKSTHILDFFSSYRSIMKHKSFVALAIANLFILSAEEQLTNLIGIRLINEIDSPVQIISFFPFEVDGMNLVGILKSENTILVVCLTIVVSYIMQHVKDRAVLISGVFLYFIGYTIISFSNMPLILLLAMFIASIGELMHIPVKQTLLANMVPDDSRSTYMAFYSITSIVGVSTAGLFIIISKWIETYMISTIIGLMGVLSMILLVRITRSDSVETSNQQLISKGH</sequence>
<gene>
    <name evidence="9" type="ORF">BFG57_08860</name>
</gene>
<evidence type="ECO:0000256" key="4">
    <source>
        <dbReference type="ARBA" id="ARBA00022692"/>
    </source>
</evidence>
<feature type="transmembrane region" description="Helical" evidence="7">
    <location>
        <begin position="41"/>
        <end position="64"/>
    </location>
</feature>
<dbReference type="InterPro" id="IPR050171">
    <property type="entry name" value="MFS_Transporters"/>
</dbReference>
<feature type="transmembrane region" description="Helical" evidence="7">
    <location>
        <begin position="144"/>
        <end position="163"/>
    </location>
</feature>
<dbReference type="InterPro" id="IPR011701">
    <property type="entry name" value="MFS"/>
</dbReference>
<feature type="transmembrane region" description="Helical" evidence="7">
    <location>
        <begin position="101"/>
        <end position="123"/>
    </location>
</feature>
<protein>
    <submittedName>
        <fullName evidence="9">Arabinose ABC transporter permease</fullName>
    </submittedName>
</protein>
<evidence type="ECO:0000256" key="1">
    <source>
        <dbReference type="ARBA" id="ARBA00004651"/>
    </source>
</evidence>
<dbReference type="PANTHER" id="PTHR23517:SF3">
    <property type="entry name" value="INTEGRAL MEMBRANE TRANSPORT PROTEIN"/>
    <property type="match status" value="1"/>
</dbReference>
<dbReference type="SUPFAM" id="SSF103473">
    <property type="entry name" value="MFS general substrate transporter"/>
    <property type="match status" value="1"/>
</dbReference>
<dbReference type="EMBL" id="MJEH01000003">
    <property type="protein sequence ID" value="OEH94356.1"/>
    <property type="molecule type" value="Genomic_DNA"/>
</dbReference>
<keyword evidence="5 7" id="KW-1133">Transmembrane helix</keyword>
<evidence type="ECO:0000256" key="6">
    <source>
        <dbReference type="ARBA" id="ARBA00023136"/>
    </source>
</evidence>
<evidence type="ECO:0000259" key="8">
    <source>
        <dbReference type="PROSITE" id="PS50850"/>
    </source>
</evidence>
<proteinExistence type="predicted"/>
<dbReference type="STRING" id="1305675.BFG57_08860"/>
<dbReference type="Gene3D" id="1.20.1250.20">
    <property type="entry name" value="MFS general substrate transporter like domains"/>
    <property type="match status" value="2"/>
</dbReference>
<dbReference type="PANTHER" id="PTHR23517">
    <property type="entry name" value="RESISTANCE PROTEIN MDTM, PUTATIVE-RELATED-RELATED"/>
    <property type="match status" value="1"/>
</dbReference>
<feature type="transmembrane region" description="Helical" evidence="7">
    <location>
        <begin position="169"/>
        <end position="188"/>
    </location>
</feature>
<evidence type="ECO:0000256" key="2">
    <source>
        <dbReference type="ARBA" id="ARBA00022448"/>
    </source>
</evidence>
<comment type="caution">
    <text evidence="9">The sequence shown here is derived from an EMBL/GenBank/DDBJ whole genome shotgun (WGS) entry which is preliminary data.</text>
</comment>
<evidence type="ECO:0000313" key="10">
    <source>
        <dbReference type="Proteomes" id="UP000095209"/>
    </source>
</evidence>
<evidence type="ECO:0000256" key="3">
    <source>
        <dbReference type="ARBA" id="ARBA00022475"/>
    </source>
</evidence>
<dbReference type="Proteomes" id="UP000095209">
    <property type="component" value="Unassembled WGS sequence"/>
</dbReference>
<feature type="transmembrane region" description="Helical" evidence="7">
    <location>
        <begin position="365"/>
        <end position="385"/>
    </location>
</feature>
<reference evidence="9 10" key="1">
    <citation type="submission" date="2016-08" db="EMBL/GenBank/DDBJ databases">
        <title>Genome of Bacillus solimangrovi GH2-4.</title>
        <authorList>
            <person name="Lim S."/>
            <person name="Kim B.-C."/>
        </authorList>
    </citation>
    <scope>NUCLEOTIDE SEQUENCE [LARGE SCALE GENOMIC DNA]</scope>
    <source>
        <strain evidence="9 10">GH2-4</strain>
    </source>
</reference>
<keyword evidence="4 7" id="KW-0812">Transmembrane</keyword>
<dbReference type="InterPro" id="IPR020846">
    <property type="entry name" value="MFS_dom"/>
</dbReference>
<dbReference type="GO" id="GO:0005886">
    <property type="term" value="C:plasma membrane"/>
    <property type="evidence" value="ECO:0007669"/>
    <property type="project" value="UniProtKB-SubCell"/>
</dbReference>
<evidence type="ECO:0000256" key="5">
    <source>
        <dbReference type="ARBA" id="ARBA00022989"/>
    </source>
</evidence>
<keyword evidence="6 7" id="KW-0472">Membrane</keyword>
<feature type="transmembrane region" description="Helical" evidence="7">
    <location>
        <begin position="76"/>
        <end position="95"/>
    </location>
</feature>
<keyword evidence="10" id="KW-1185">Reference proteome</keyword>
<dbReference type="AlphaFoldDB" id="A0A1E5LJZ6"/>
<dbReference type="GO" id="GO:0022857">
    <property type="term" value="F:transmembrane transporter activity"/>
    <property type="evidence" value="ECO:0007669"/>
    <property type="project" value="InterPro"/>
</dbReference>
<dbReference type="Pfam" id="PF07690">
    <property type="entry name" value="MFS_1"/>
    <property type="match status" value="2"/>
</dbReference>
<dbReference type="InterPro" id="IPR036259">
    <property type="entry name" value="MFS_trans_sf"/>
</dbReference>
<feature type="transmembrane region" description="Helical" evidence="7">
    <location>
        <begin position="392"/>
        <end position="412"/>
    </location>
</feature>
<feature type="domain" description="Major facilitator superfamily (MFS) profile" evidence="8">
    <location>
        <begin position="1"/>
        <end position="414"/>
    </location>
</feature>
<feature type="transmembrane region" description="Helical" evidence="7">
    <location>
        <begin position="283"/>
        <end position="299"/>
    </location>
</feature>
<organism evidence="9 10">
    <name type="scientific">Bacillus solimangrovi</name>
    <dbReference type="NCBI Taxonomy" id="1305675"/>
    <lineage>
        <taxon>Bacteria</taxon>
        <taxon>Bacillati</taxon>
        <taxon>Bacillota</taxon>
        <taxon>Bacilli</taxon>
        <taxon>Bacillales</taxon>
        <taxon>Bacillaceae</taxon>
        <taxon>Bacillus</taxon>
    </lineage>
</organism>
<dbReference type="PROSITE" id="PS00216">
    <property type="entry name" value="SUGAR_TRANSPORT_1"/>
    <property type="match status" value="1"/>
</dbReference>
<accession>A0A1E5LJZ6</accession>
<feature type="transmembrane region" description="Helical" evidence="7">
    <location>
        <begin position="12"/>
        <end position="35"/>
    </location>
</feature>
<dbReference type="PROSITE" id="PS50850">
    <property type="entry name" value="MFS"/>
    <property type="match status" value="1"/>
</dbReference>
<name>A0A1E5LJZ6_9BACI</name>